<sequence>MDEILEDGKRTSQSTHVSLSSKDASVCADSPPPKEGASGGAELPYSPFSARTRAAIVAITALSGLVSPLAANMYYPSIIAVRGDLGASQSGVTWTVTAFIIAMAVFPLLWSNLADWVGRKPVYVLSMLVFVCGSIGCALSHSLAALIASRIVQSAGASAVQSAGAGTIADIYPRQQRGTALGIYYLGPLVGPCLGPLVGGYIGQGAGWRWVFWVLTIWGGIMLLLAAFVLPETHRRIVAKKHAIQPVGIPPPLSLKDNNPLRDVATVRYPVVALAMLHFAMIFGAYFTNATAQPLAYERVYGLSQGVSGLCFLPSGAGCVAGSVCGGRVTDILLRRRHRAQEGAGVAAVPAEARLGAMWAGTVAFLCGLIICGWLIDTRQPLAGVLVVQVLIGFGMAFTFQSLGSYLIDVFPTRPARITGVQNFWRSAWAAVIVQLSPTMLGNIGWGWTYTVMFFLTLASLALMQLVVFRGAALRRRFGPHQAA</sequence>
<protein>
    <recommendedName>
        <fullName evidence="8">Major facilitator superfamily (MFS) profile domain-containing protein</fullName>
    </recommendedName>
</protein>
<dbReference type="OrthoDB" id="3936150at2759"/>
<evidence type="ECO:0000256" key="6">
    <source>
        <dbReference type="SAM" id="MobiDB-lite"/>
    </source>
</evidence>
<comment type="subcellular location">
    <subcellularLocation>
        <location evidence="1">Membrane</location>
        <topology evidence="1">Multi-pass membrane protein</topology>
    </subcellularLocation>
</comment>
<feature type="transmembrane region" description="Helical" evidence="7">
    <location>
        <begin position="122"/>
        <end position="148"/>
    </location>
</feature>
<dbReference type="GO" id="GO:0022857">
    <property type="term" value="F:transmembrane transporter activity"/>
    <property type="evidence" value="ECO:0007669"/>
    <property type="project" value="InterPro"/>
</dbReference>
<dbReference type="EMBL" id="JANBUL010000080">
    <property type="protein sequence ID" value="KAJ2782179.1"/>
    <property type="molecule type" value="Genomic_DNA"/>
</dbReference>
<evidence type="ECO:0000256" key="2">
    <source>
        <dbReference type="ARBA" id="ARBA00022448"/>
    </source>
</evidence>
<feature type="region of interest" description="Disordered" evidence="6">
    <location>
        <begin position="1"/>
        <end position="41"/>
    </location>
</feature>
<dbReference type="InterPro" id="IPR020846">
    <property type="entry name" value="MFS_dom"/>
</dbReference>
<feature type="transmembrane region" description="Helical" evidence="7">
    <location>
        <begin position="382"/>
        <end position="403"/>
    </location>
</feature>
<feature type="transmembrane region" description="Helical" evidence="7">
    <location>
        <begin position="210"/>
        <end position="230"/>
    </location>
</feature>
<feature type="transmembrane region" description="Helical" evidence="7">
    <location>
        <begin position="92"/>
        <end position="110"/>
    </location>
</feature>
<evidence type="ECO:0000313" key="10">
    <source>
        <dbReference type="Proteomes" id="UP001140217"/>
    </source>
</evidence>
<dbReference type="Pfam" id="PF07690">
    <property type="entry name" value="MFS_1"/>
    <property type="match status" value="1"/>
</dbReference>
<dbReference type="AlphaFoldDB" id="A0A9W8HC55"/>
<proteinExistence type="predicted"/>
<feature type="domain" description="Major facilitator superfamily (MFS) profile" evidence="8">
    <location>
        <begin position="56"/>
        <end position="477"/>
    </location>
</feature>
<feature type="compositionally biased region" description="Polar residues" evidence="6">
    <location>
        <begin position="11"/>
        <end position="23"/>
    </location>
</feature>
<feature type="transmembrane region" description="Helical" evidence="7">
    <location>
        <begin position="183"/>
        <end position="204"/>
    </location>
</feature>
<dbReference type="CDD" id="cd17323">
    <property type="entry name" value="MFS_Tpo1_MDR_like"/>
    <property type="match status" value="1"/>
</dbReference>
<keyword evidence="4 7" id="KW-1133">Transmembrane helix</keyword>
<dbReference type="PROSITE" id="PS50850">
    <property type="entry name" value="MFS"/>
    <property type="match status" value="1"/>
</dbReference>
<evidence type="ECO:0000256" key="1">
    <source>
        <dbReference type="ARBA" id="ARBA00004141"/>
    </source>
</evidence>
<keyword evidence="3 7" id="KW-0812">Transmembrane</keyword>
<evidence type="ECO:0000256" key="3">
    <source>
        <dbReference type="ARBA" id="ARBA00022692"/>
    </source>
</evidence>
<dbReference type="GO" id="GO:0005886">
    <property type="term" value="C:plasma membrane"/>
    <property type="evidence" value="ECO:0007669"/>
    <property type="project" value="TreeGrafter"/>
</dbReference>
<gene>
    <name evidence="9" type="ORF">H4R18_002445</name>
</gene>
<reference evidence="9" key="1">
    <citation type="submission" date="2022-07" db="EMBL/GenBank/DDBJ databases">
        <title>Phylogenomic reconstructions and comparative analyses of Kickxellomycotina fungi.</title>
        <authorList>
            <person name="Reynolds N.K."/>
            <person name="Stajich J.E."/>
            <person name="Barry K."/>
            <person name="Grigoriev I.V."/>
            <person name="Crous P."/>
            <person name="Smith M.E."/>
        </authorList>
    </citation>
    <scope>NUCLEOTIDE SEQUENCE</scope>
    <source>
        <strain evidence="9">NBRC 105414</strain>
    </source>
</reference>
<dbReference type="InterPro" id="IPR011701">
    <property type="entry name" value="MFS"/>
</dbReference>
<evidence type="ECO:0000313" key="9">
    <source>
        <dbReference type="EMBL" id="KAJ2782179.1"/>
    </source>
</evidence>
<feature type="transmembrane region" description="Helical" evidence="7">
    <location>
        <begin position="447"/>
        <end position="469"/>
    </location>
</feature>
<feature type="transmembrane region" description="Helical" evidence="7">
    <location>
        <begin position="355"/>
        <end position="376"/>
    </location>
</feature>
<keyword evidence="5 7" id="KW-0472">Membrane</keyword>
<keyword evidence="10" id="KW-1185">Reference proteome</keyword>
<evidence type="ECO:0000256" key="5">
    <source>
        <dbReference type="ARBA" id="ARBA00023136"/>
    </source>
</evidence>
<dbReference type="InterPro" id="IPR036259">
    <property type="entry name" value="MFS_trans_sf"/>
</dbReference>
<feature type="transmembrane region" description="Helical" evidence="7">
    <location>
        <begin position="269"/>
        <end position="287"/>
    </location>
</feature>
<keyword evidence="2" id="KW-0813">Transport</keyword>
<name>A0A9W8HC55_9FUNG</name>
<dbReference type="Gene3D" id="1.20.1720.10">
    <property type="entry name" value="Multidrug resistance protein D"/>
    <property type="match status" value="1"/>
</dbReference>
<organism evidence="9 10">
    <name type="scientific">Coemansia javaensis</name>
    <dbReference type="NCBI Taxonomy" id="2761396"/>
    <lineage>
        <taxon>Eukaryota</taxon>
        <taxon>Fungi</taxon>
        <taxon>Fungi incertae sedis</taxon>
        <taxon>Zoopagomycota</taxon>
        <taxon>Kickxellomycotina</taxon>
        <taxon>Kickxellomycetes</taxon>
        <taxon>Kickxellales</taxon>
        <taxon>Kickxellaceae</taxon>
        <taxon>Coemansia</taxon>
    </lineage>
</organism>
<dbReference type="Proteomes" id="UP001140217">
    <property type="component" value="Unassembled WGS sequence"/>
</dbReference>
<evidence type="ECO:0000256" key="7">
    <source>
        <dbReference type="SAM" id="Phobius"/>
    </source>
</evidence>
<evidence type="ECO:0000259" key="8">
    <source>
        <dbReference type="PROSITE" id="PS50850"/>
    </source>
</evidence>
<dbReference type="PANTHER" id="PTHR23502">
    <property type="entry name" value="MAJOR FACILITATOR SUPERFAMILY"/>
    <property type="match status" value="1"/>
</dbReference>
<comment type="caution">
    <text evidence="9">The sequence shown here is derived from an EMBL/GenBank/DDBJ whole genome shotgun (WGS) entry which is preliminary data.</text>
</comment>
<dbReference type="SUPFAM" id="SSF103473">
    <property type="entry name" value="MFS general substrate transporter"/>
    <property type="match status" value="1"/>
</dbReference>
<evidence type="ECO:0000256" key="4">
    <source>
        <dbReference type="ARBA" id="ARBA00022989"/>
    </source>
</evidence>
<dbReference type="PANTHER" id="PTHR23502:SF51">
    <property type="entry name" value="QUINIDINE RESISTANCE PROTEIN 1-RELATED"/>
    <property type="match status" value="1"/>
</dbReference>
<accession>A0A9W8HC55</accession>
<feature type="compositionally biased region" description="Basic and acidic residues" evidence="6">
    <location>
        <begin position="1"/>
        <end position="10"/>
    </location>
</feature>
<feature type="transmembrane region" description="Helical" evidence="7">
    <location>
        <begin position="54"/>
        <end position="71"/>
    </location>
</feature>